<dbReference type="OrthoDB" id="8404154at2"/>
<proteinExistence type="inferred from homology"/>
<gene>
    <name evidence="10" type="ORF">DNH61_03895</name>
</gene>
<keyword evidence="7 8" id="KW-0472">Membrane</keyword>
<evidence type="ECO:0000256" key="2">
    <source>
        <dbReference type="ARBA" id="ARBA00007069"/>
    </source>
</evidence>
<feature type="transmembrane region" description="Helical" evidence="8">
    <location>
        <begin position="193"/>
        <end position="215"/>
    </location>
</feature>
<organism evidence="10 11">
    <name type="scientific">Paenibacillus sambharensis</name>
    <dbReference type="NCBI Taxonomy" id="1803190"/>
    <lineage>
        <taxon>Bacteria</taxon>
        <taxon>Bacillati</taxon>
        <taxon>Bacillota</taxon>
        <taxon>Bacilli</taxon>
        <taxon>Bacillales</taxon>
        <taxon>Paenibacillaceae</taxon>
        <taxon>Paenibacillus</taxon>
    </lineage>
</organism>
<sequence>MIRTRRIAWPLLAAVLPFIFLAASFEIVPLMTMLLSSFQEEAGSAFTLDHYLTSLSNPFYTKAIRNSMLIALYSSVIGLAAGMLAAYSITRLPESVRDRILMISNMTSNFAGVPLAFAFIILLGNNGLFTLVFNDLGLPVLDQFELYSWTGLVLVYVYFQIPLAILLMYPTYYGIKQQWREASGLLGAGTVQFWRYIGLPLLLPGMLGTFSILFANAMGAYATAYALVGGNYNLLAIRIGSLTAGDVYVRPELGSALAVLLAAAMLLAMWINERMMLKVRRDLAE</sequence>
<name>A0A2W1LQC6_9BACL</name>
<dbReference type="RefSeq" id="WP_111145372.1">
    <property type="nucleotide sequence ID" value="NZ_QKRB01000031.1"/>
</dbReference>
<evidence type="ECO:0000256" key="8">
    <source>
        <dbReference type="RuleBase" id="RU363032"/>
    </source>
</evidence>
<dbReference type="PANTHER" id="PTHR42929">
    <property type="entry name" value="INNER MEMBRANE ABC TRANSPORTER PERMEASE PROTEIN YDCU-RELATED-RELATED"/>
    <property type="match status" value="1"/>
</dbReference>
<evidence type="ECO:0000256" key="3">
    <source>
        <dbReference type="ARBA" id="ARBA00022448"/>
    </source>
</evidence>
<feature type="transmembrane region" description="Helical" evidence="8">
    <location>
        <begin position="110"/>
        <end position="133"/>
    </location>
</feature>
<evidence type="ECO:0000259" key="9">
    <source>
        <dbReference type="PROSITE" id="PS50928"/>
    </source>
</evidence>
<evidence type="ECO:0000256" key="1">
    <source>
        <dbReference type="ARBA" id="ARBA00004651"/>
    </source>
</evidence>
<evidence type="ECO:0000256" key="5">
    <source>
        <dbReference type="ARBA" id="ARBA00022692"/>
    </source>
</evidence>
<evidence type="ECO:0000313" key="11">
    <source>
        <dbReference type="Proteomes" id="UP000249522"/>
    </source>
</evidence>
<accession>A0A2W1LQC6</accession>
<evidence type="ECO:0000256" key="7">
    <source>
        <dbReference type="ARBA" id="ARBA00023136"/>
    </source>
</evidence>
<feature type="transmembrane region" description="Helical" evidence="8">
    <location>
        <begin position="7"/>
        <end position="28"/>
    </location>
</feature>
<dbReference type="SUPFAM" id="SSF161098">
    <property type="entry name" value="MetI-like"/>
    <property type="match status" value="1"/>
</dbReference>
<dbReference type="Proteomes" id="UP000249522">
    <property type="component" value="Unassembled WGS sequence"/>
</dbReference>
<keyword evidence="3 8" id="KW-0813">Transport</keyword>
<dbReference type="AlphaFoldDB" id="A0A2W1LQC6"/>
<feature type="domain" description="ABC transmembrane type-1" evidence="9">
    <location>
        <begin position="64"/>
        <end position="272"/>
    </location>
</feature>
<feature type="transmembrane region" description="Helical" evidence="8">
    <location>
        <begin position="253"/>
        <end position="271"/>
    </location>
</feature>
<evidence type="ECO:0000313" key="10">
    <source>
        <dbReference type="EMBL" id="PZD97045.1"/>
    </source>
</evidence>
<comment type="caution">
    <text evidence="10">The sequence shown here is derived from an EMBL/GenBank/DDBJ whole genome shotgun (WGS) entry which is preliminary data.</text>
</comment>
<evidence type="ECO:0000256" key="6">
    <source>
        <dbReference type="ARBA" id="ARBA00022989"/>
    </source>
</evidence>
<feature type="transmembrane region" description="Helical" evidence="8">
    <location>
        <begin position="68"/>
        <end position="89"/>
    </location>
</feature>
<dbReference type="InterPro" id="IPR035906">
    <property type="entry name" value="MetI-like_sf"/>
</dbReference>
<dbReference type="Pfam" id="PF00528">
    <property type="entry name" value="BPD_transp_1"/>
    <property type="match status" value="1"/>
</dbReference>
<keyword evidence="11" id="KW-1185">Reference proteome</keyword>
<dbReference type="InterPro" id="IPR000515">
    <property type="entry name" value="MetI-like"/>
</dbReference>
<dbReference type="GO" id="GO:0005886">
    <property type="term" value="C:plasma membrane"/>
    <property type="evidence" value="ECO:0007669"/>
    <property type="project" value="UniProtKB-SubCell"/>
</dbReference>
<dbReference type="EMBL" id="QKRB01000031">
    <property type="protein sequence ID" value="PZD97045.1"/>
    <property type="molecule type" value="Genomic_DNA"/>
</dbReference>
<comment type="similarity">
    <text evidence="2">Belongs to the binding-protein-dependent transport system permease family. CysTW subfamily.</text>
</comment>
<reference evidence="10 11" key="1">
    <citation type="submission" date="2018-06" db="EMBL/GenBank/DDBJ databases">
        <title>Paenibacillus imtechensis sp. nov.</title>
        <authorList>
            <person name="Pinnaka A.K."/>
            <person name="Singh H."/>
            <person name="Kaur M."/>
        </authorList>
    </citation>
    <scope>NUCLEOTIDE SEQUENCE [LARGE SCALE GENOMIC DNA]</scope>
    <source>
        <strain evidence="10 11">SMB1</strain>
    </source>
</reference>
<dbReference type="PROSITE" id="PS50928">
    <property type="entry name" value="ABC_TM1"/>
    <property type="match status" value="1"/>
</dbReference>
<keyword evidence="6 8" id="KW-1133">Transmembrane helix</keyword>
<dbReference type="GO" id="GO:0055085">
    <property type="term" value="P:transmembrane transport"/>
    <property type="evidence" value="ECO:0007669"/>
    <property type="project" value="InterPro"/>
</dbReference>
<comment type="subcellular location">
    <subcellularLocation>
        <location evidence="1 8">Cell membrane</location>
        <topology evidence="1 8">Multi-pass membrane protein</topology>
    </subcellularLocation>
</comment>
<dbReference type="CDD" id="cd06261">
    <property type="entry name" value="TM_PBP2"/>
    <property type="match status" value="1"/>
</dbReference>
<dbReference type="PANTHER" id="PTHR42929:SF1">
    <property type="entry name" value="INNER MEMBRANE ABC TRANSPORTER PERMEASE PROTEIN YDCU-RELATED"/>
    <property type="match status" value="1"/>
</dbReference>
<protein>
    <submittedName>
        <fullName evidence="10">ABC transporter permease</fullName>
    </submittedName>
</protein>
<evidence type="ECO:0000256" key="4">
    <source>
        <dbReference type="ARBA" id="ARBA00022475"/>
    </source>
</evidence>
<feature type="transmembrane region" description="Helical" evidence="8">
    <location>
        <begin position="153"/>
        <end position="172"/>
    </location>
</feature>
<keyword evidence="5 8" id="KW-0812">Transmembrane</keyword>
<keyword evidence="4" id="KW-1003">Cell membrane</keyword>
<dbReference type="Gene3D" id="1.10.3720.10">
    <property type="entry name" value="MetI-like"/>
    <property type="match status" value="1"/>
</dbReference>